<dbReference type="InterPro" id="IPR000858">
    <property type="entry name" value="S_locus_glycoprot_dom"/>
</dbReference>
<dbReference type="PANTHER" id="PTHR27002:SF839">
    <property type="entry name" value="NON-SPECIFIC SERINE_THREONINE PROTEIN KINASE"/>
    <property type="match status" value="1"/>
</dbReference>
<feature type="binding site" evidence="13">
    <location>
        <position position="270"/>
    </location>
    <ligand>
        <name>ATP</name>
        <dbReference type="ChEBI" id="CHEBI:30616"/>
    </ligand>
</feature>
<evidence type="ECO:0000256" key="8">
    <source>
        <dbReference type="ARBA" id="ARBA00023157"/>
    </source>
</evidence>
<evidence type="ECO:0000256" key="6">
    <source>
        <dbReference type="ARBA" id="ARBA00022777"/>
    </source>
</evidence>
<organism evidence="18">
    <name type="scientific">Salix viminalis</name>
    <name type="common">Common osier</name>
    <name type="synonym">Basket willow</name>
    <dbReference type="NCBI Taxonomy" id="40686"/>
    <lineage>
        <taxon>Eukaryota</taxon>
        <taxon>Viridiplantae</taxon>
        <taxon>Streptophyta</taxon>
        <taxon>Embryophyta</taxon>
        <taxon>Tracheophyta</taxon>
        <taxon>Spermatophyta</taxon>
        <taxon>Magnoliopsida</taxon>
        <taxon>eudicotyledons</taxon>
        <taxon>Gunneridae</taxon>
        <taxon>Pentapetalae</taxon>
        <taxon>rosids</taxon>
        <taxon>fabids</taxon>
        <taxon>Malpighiales</taxon>
        <taxon>Salicaceae</taxon>
        <taxon>Saliceae</taxon>
        <taxon>Salix</taxon>
    </lineage>
</organism>
<dbReference type="PROSITE" id="PS50948">
    <property type="entry name" value="PAN"/>
    <property type="match status" value="1"/>
</dbReference>
<keyword evidence="6" id="KW-0418">Kinase</keyword>
<comment type="catalytic activity">
    <reaction evidence="11">
        <text>L-seryl-[protein] + ATP = O-phospho-L-seryl-[protein] + ADP + H(+)</text>
        <dbReference type="Rhea" id="RHEA:17989"/>
        <dbReference type="Rhea" id="RHEA-COMP:9863"/>
        <dbReference type="Rhea" id="RHEA-COMP:11604"/>
        <dbReference type="ChEBI" id="CHEBI:15378"/>
        <dbReference type="ChEBI" id="CHEBI:29999"/>
        <dbReference type="ChEBI" id="CHEBI:30616"/>
        <dbReference type="ChEBI" id="CHEBI:83421"/>
        <dbReference type="ChEBI" id="CHEBI:456216"/>
        <dbReference type="EC" id="2.7.11.1"/>
    </reaction>
</comment>
<dbReference type="PANTHER" id="PTHR27002">
    <property type="entry name" value="RECEPTOR-LIKE SERINE/THREONINE-PROTEIN KINASE SD1-8"/>
    <property type="match status" value="1"/>
</dbReference>
<evidence type="ECO:0000256" key="3">
    <source>
        <dbReference type="ARBA" id="ARBA00022679"/>
    </source>
</evidence>
<dbReference type="InterPro" id="IPR017441">
    <property type="entry name" value="Protein_kinase_ATP_BS"/>
</dbReference>
<dbReference type="InterPro" id="IPR001245">
    <property type="entry name" value="Ser-Thr/Tyr_kinase_cat_dom"/>
</dbReference>
<dbReference type="GO" id="GO:0005886">
    <property type="term" value="C:plasma membrane"/>
    <property type="evidence" value="ECO:0007669"/>
    <property type="project" value="TreeGrafter"/>
</dbReference>
<evidence type="ECO:0000256" key="9">
    <source>
        <dbReference type="ARBA" id="ARBA00023180"/>
    </source>
</evidence>
<dbReference type="InterPro" id="IPR003609">
    <property type="entry name" value="Pan_app"/>
</dbReference>
<evidence type="ECO:0000313" key="18">
    <source>
        <dbReference type="EMBL" id="VFU31415.1"/>
    </source>
</evidence>
<keyword evidence="12" id="KW-0245">EGF-like domain</keyword>
<gene>
    <name evidence="18" type="ORF">SVIM_LOCUS130972</name>
</gene>
<accession>A0A6N2KS39</accession>
<evidence type="ECO:0000256" key="11">
    <source>
        <dbReference type="ARBA" id="ARBA00048679"/>
    </source>
</evidence>
<sequence>MNAERLFLYSLLLILHFISCPWRPQRRSYNTKFVNDQDEIGMTTAIPADDSVMTRLLVDYSGFVKAVKWHESDGQWRETWRAPRSKCDSYGWCGPYSTCEPTDVNKFECSCLPGFEPRNPSDWMLRNGSTGCVRKRLESSSVCRSGEGFLKVEIVFLPDTSAAVWLDMDMRHAEYCERECKRNCSCSAYARVDIPDKGTGCLTCDYIFKIGTWVKNELQRSSSDQDLAFFKLSTISAATNNFSADNKLGQGGFGSVYKGELPDGEKIAVKRLSKNSKQGIEEFTNEVKVIAKLQHRNLVRLVGCCTQGGEQMLIYEYMPNKSLDSFLFNETRKLLLDWSKSGYMSPEYAVFGKFSLKSDVFSFGVMLLEIVSGKKNNEFNPQNPAQTLIRLVWGLWKEDRALEIVDSSLQVLYHPQEALKCIKIGLLCVQEDAMDRPSMLAVVFMLNSNETTIPSPKQPAFTFREPCSSSHEAVSGCLDFTVTDIEGR</sequence>
<dbReference type="SUPFAM" id="SSF56112">
    <property type="entry name" value="Protein kinase-like (PK-like)"/>
    <property type="match status" value="1"/>
</dbReference>
<keyword evidence="8" id="KW-1015">Disulfide bond</keyword>
<keyword evidence="4 14" id="KW-0732">Signal</keyword>
<dbReference type="InterPro" id="IPR000742">
    <property type="entry name" value="EGF"/>
</dbReference>
<evidence type="ECO:0000256" key="12">
    <source>
        <dbReference type="PROSITE-ProRule" id="PRU00076"/>
    </source>
</evidence>
<dbReference type="PROSITE" id="PS50011">
    <property type="entry name" value="PROTEIN_KINASE_DOM"/>
    <property type="match status" value="1"/>
</dbReference>
<evidence type="ECO:0000256" key="13">
    <source>
        <dbReference type="PROSITE-ProRule" id="PRU10141"/>
    </source>
</evidence>
<dbReference type="Pfam" id="PF00954">
    <property type="entry name" value="S_locus_glycop"/>
    <property type="match status" value="1"/>
</dbReference>
<keyword evidence="9" id="KW-0325">Glycoprotein</keyword>
<keyword evidence="3" id="KW-0808">Transferase</keyword>
<dbReference type="CDD" id="cd00054">
    <property type="entry name" value="EGF_CA"/>
    <property type="match status" value="1"/>
</dbReference>
<dbReference type="InterPro" id="IPR000719">
    <property type="entry name" value="Prot_kinase_dom"/>
</dbReference>
<keyword evidence="2" id="KW-0723">Serine/threonine-protein kinase</keyword>
<evidence type="ECO:0000256" key="4">
    <source>
        <dbReference type="ARBA" id="ARBA00022729"/>
    </source>
</evidence>
<name>A0A6N2KS39_SALVM</name>
<protein>
    <recommendedName>
        <fullName evidence="1">non-specific serine/threonine protein kinase</fullName>
        <ecNumber evidence="1">2.7.11.1</ecNumber>
    </recommendedName>
</protein>
<dbReference type="EC" id="2.7.11.1" evidence="1"/>
<reference evidence="18" key="1">
    <citation type="submission" date="2019-03" db="EMBL/GenBank/DDBJ databases">
        <authorList>
            <person name="Mank J."/>
            <person name="Almeida P."/>
        </authorList>
    </citation>
    <scope>NUCLEOTIDE SEQUENCE</scope>
    <source>
        <strain evidence="18">78183</strain>
    </source>
</reference>
<evidence type="ECO:0000256" key="1">
    <source>
        <dbReference type="ARBA" id="ARBA00012513"/>
    </source>
</evidence>
<evidence type="ECO:0000256" key="7">
    <source>
        <dbReference type="ARBA" id="ARBA00022840"/>
    </source>
</evidence>
<evidence type="ECO:0000259" key="15">
    <source>
        <dbReference type="PROSITE" id="PS50011"/>
    </source>
</evidence>
<evidence type="ECO:0000259" key="16">
    <source>
        <dbReference type="PROSITE" id="PS50026"/>
    </source>
</evidence>
<dbReference type="Pfam" id="PF08276">
    <property type="entry name" value="PAN_2"/>
    <property type="match status" value="1"/>
</dbReference>
<feature type="domain" description="Apple" evidence="17">
    <location>
        <begin position="143"/>
        <end position="234"/>
    </location>
</feature>
<dbReference type="EMBL" id="CAADRP010000702">
    <property type="protein sequence ID" value="VFU31415.1"/>
    <property type="molecule type" value="Genomic_DNA"/>
</dbReference>
<feature type="chain" id="PRO_5026960088" description="non-specific serine/threonine protein kinase" evidence="14">
    <location>
        <begin position="23"/>
        <end position="488"/>
    </location>
</feature>
<evidence type="ECO:0000256" key="2">
    <source>
        <dbReference type="ARBA" id="ARBA00022527"/>
    </source>
</evidence>
<dbReference type="GO" id="GO:0048544">
    <property type="term" value="P:recognition of pollen"/>
    <property type="evidence" value="ECO:0007669"/>
    <property type="project" value="InterPro"/>
</dbReference>
<dbReference type="InterPro" id="IPR011009">
    <property type="entry name" value="Kinase-like_dom_sf"/>
</dbReference>
<dbReference type="GO" id="GO:0005524">
    <property type="term" value="F:ATP binding"/>
    <property type="evidence" value="ECO:0007669"/>
    <property type="project" value="UniProtKB-UniRule"/>
</dbReference>
<evidence type="ECO:0000256" key="5">
    <source>
        <dbReference type="ARBA" id="ARBA00022741"/>
    </source>
</evidence>
<comment type="caution">
    <text evidence="12">Lacks conserved residue(s) required for the propagation of feature annotation.</text>
</comment>
<dbReference type="FunFam" id="3.30.200.20:FF:000195">
    <property type="entry name" value="G-type lectin S-receptor-like serine/threonine-protein kinase"/>
    <property type="match status" value="1"/>
</dbReference>
<evidence type="ECO:0000256" key="10">
    <source>
        <dbReference type="ARBA" id="ARBA00047899"/>
    </source>
</evidence>
<dbReference type="Gene3D" id="3.30.200.20">
    <property type="entry name" value="Phosphorylase Kinase, domain 1"/>
    <property type="match status" value="1"/>
</dbReference>
<feature type="domain" description="EGF-like" evidence="16">
    <location>
        <begin position="83"/>
        <end position="121"/>
    </location>
</feature>
<proteinExistence type="predicted"/>
<feature type="domain" description="Protein kinase" evidence="15">
    <location>
        <begin position="242"/>
        <end position="488"/>
    </location>
</feature>
<evidence type="ECO:0000256" key="14">
    <source>
        <dbReference type="SAM" id="SignalP"/>
    </source>
</evidence>
<dbReference type="Pfam" id="PF07714">
    <property type="entry name" value="PK_Tyr_Ser-Thr"/>
    <property type="match status" value="2"/>
</dbReference>
<dbReference type="Gene3D" id="1.10.510.10">
    <property type="entry name" value="Transferase(Phosphotransferase) domain 1"/>
    <property type="match status" value="1"/>
</dbReference>
<feature type="signal peptide" evidence="14">
    <location>
        <begin position="1"/>
        <end position="22"/>
    </location>
</feature>
<dbReference type="PROSITE" id="PS50026">
    <property type="entry name" value="EGF_3"/>
    <property type="match status" value="1"/>
</dbReference>
<dbReference type="GO" id="GO:0004674">
    <property type="term" value="F:protein serine/threonine kinase activity"/>
    <property type="evidence" value="ECO:0007669"/>
    <property type="project" value="UniProtKB-KW"/>
</dbReference>
<comment type="catalytic activity">
    <reaction evidence="10">
        <text>L-threonyl-[protein] + ATP = O-phospho-L-threonyl-[protein] + ADP + H(+)</text>
        <dbReference type="Rhea" id="RHEA:46608"/>
        <dbReference type="Rhea" id="RHEA-COMP:11060"/>
        <dbReference type="Rhea" id="RHEA-COMP:11605"/>
        <dbReference type="ChEBI" id="CHEBI:15378"/>
        <dbReference type="ChEBI" id="CHEBI:30013"/>
        <dbReference type="ChEBI" id="CHEBI:30616"/>
        <dbReference type="ChEBI" id="CHEBI:61977"/>
        <dbReference type="ChEBI" id="CHEBI:456216"/>
        <dbReference type="EC" id="2.7.11.1"/>
    </reaction>
</comment>
<keyword evidence="5 13" id="KW-0547">Nucleotide-binding</keyword>
<keyword evidence="7 13" id="KW-0067">ATP-binding</keyword>
<dbReference type="PROSITE" id="PS00107">
    <property type="entry name" value="PROTEIN_KINASE_ATP"/>
    <property type="match status" value="1"/>
</dbReference>
<evidence type="ECO:0000259" key="17">
    <source>
        <dbReference type="PROSITE" id="PS50948"/>
    </source>
</evidence>
<dbReference type="AlphaFoldDB" id="A0A6N2KS39"/>